<feature type="transmembrane region" description="Helical" evidence="9">
    <location>
        <begin position="1096"/>
        <end position="1118"/>
    </location>
</feature>
<dbReference type="SUPFAM" id="SSF90123">
    <property type="entry name" value="ABC transporter transmembrane region"/>
    <property type="match status" value="2"/>
</dbReference>
<feature type="transmembrane region" description="Helical" evidence="9">
    <location>
        <begin position="152"/>
        <end position="174"/>
    </location>
</feature>
<dbReference type="FunFam" id="3.40.50.300:FF:001354">
    <property type="entry name" value="ATP-binding cassette (ABC) transporter, putative"/>
    <property type="match status" value="1"/>
</dbReference>
<feature type="transmembrane region" description="Helical" evidence="9">
    <location>
        <begin position="558"/>
        <end position="581"/>
    </location>
</feature>
<dbReference type="Pfam" id="PF00664">
    <property type="entry name" value="ABC_membrane"/>
    <property type="match status" value="2"/>
</dbReference>
<evidence type="ECO:0000256" key="6">
    <source>
        <dbReference type="ARBA" id="ARBA00022989"/>
    </source>
</evidence>
<dbReference type="SMART" id="SM00382">
    <property type="entry name" value="AAA"/>
    <property type="match status" value="2"/>
</dbReference>
<evidence type="ECO:0000256" key="8">
    <source>
        <dbReference type="SAM" id="MobiDB-lite"/>
    </source>
</evidence>
<name>A0A2H3JS67_WOLCO</name>
<evidence type="ECO:0000256" key="3">
    <source>
        <dbReference type="ARBA" id="ARBA00022692"/>
    </source>
</evidence>
<dbReference type="Pfam" id="PF00005">
    <property type="entry name" value="ABC_tran"/>
    <property type="match status" value="2"/>
</dbReference>
<dbReference type="Gene3D" id="1.20.1560.10">
    <property type="entry name" value="ABC transporter type 1, transmembrane domain"/>
    <property type="match status" value="2"/>
</dbReference>
<evidence type="ECO:0000256" key="7">
    <source>
        <dbReference type="ARBA" id="ARBA00023136"/>
    </source>
</evidence>
<feature type="compositionally biased region" description="Polar residues" evidence="8">
    <location>
        <begin position="681"/>
        <end position="702"/>
    </location>
</feature>
<evidence type="ECO:0000256" key="9">
    <source>
        <dbReference type="SAM" id="Phobius"/>
    </source>
</evidence>
<feature type="transmembrane region" description="Helical" evidence="9">
    <location>
        <begin position="297"/>
        <end position="318"/>
    </location>
</feature>
<feature type="transmembrane region" description="Helical" evidence="9">
    <location>
        <begin position="1184"/>
        <end position="1209"/>
    </location>
</feature>
<feature type="domain" description="ABC transporter" evidence="10">
    <location>
        <begin position="700"/>
        <end position="934"/>
    </location>
</feature>
<dbReference type="OMA" id="MGYAKPL"/>
<dbReference type="InterPro" id="IPR003593">
    <property type="entry name" value="AAA+_ATPase"/>
</dbReference>
<keyword evidence="7 9" id="KW-0472">Membrane</keyword>
<keyword evidence="5" id="KW-0067">ATP-binding</keyword>
<dbReference type="OrthoDB" id="6500128at2759"/>
<dbReference type="InterPro" id="IPR036640">
    <property type="entry name" value="ABC1_TM_sf"/>
</dbReference>
<feature type="domain" description="ABC transmembrane type-1" evidence="11">
    <location>
        <begin position="298"/>
        <end position="618"/>
    </location>
</feature>
<feature type="transmembrane region" description="Helical" evidence="9">
    <location>
        <begin position="1281"/>
        <end position="1302"/>
    </location>
</feature>
<feature type="transmembrane region" description="Helical" evidence="9">
    <location>
        <begin position="477"/>
        <end position="495"/>
    </location>
</feature>
<keyword evidence="2" id="KW-0813">Transport</keyword>
<keyword evidence="3 9" id="KW-0812">Transmembrane</keyword>
<dbReference type="PROSITE" id="PS50893">
    <property type="entry name" value="ABC_TRANSPORTER_2"/>
    <property type="match status" value="2"/>
</dbReference>
<feature type="transmembrane region" description="Helical" evidence="9">
    <location>
        <begin position="189"/>
        <end position="213"/>
    </location>
</feature>
<dbReference type="InterPro" id="IPR003439">
    <property type="entry name" value="ABC_transporter-like_ATP-bd"/>
</dbReference>
<keyword evidence="4" id="KW-0547">Nucleotide-binding</keyword>
<keyword evidence="13" id="KW-1185">Reference proteome</keyword>
<dbReference type="CDD" id="cd18596">
    <property type="entry name" value="ABC_6TM_VMR1_D1_like"/>
    <property type="match status" value="1"/>
</dbReference>
<dbReference type="CDD" id="cd18604">
    <property type="entry name" value="ABC_6TM_VMR1_D2_like"/>
    <property type="match status" value="1"/>
</dbReference>
<feature type="transmembrane region" description="Helical" evidence="9">
    <location>
        <begin position="1005"/>
        <end position="1024"/>
    </location>
</feature>
<dbReference type="GO" id="GO:0140359">
    <property type="term" value="F:ABC-type transporter activity"/>
    <property type="evidence" value="ECO:0007669"/>
    <property type="project" value="InterPro"/>
</dbReference>
<evidence type="ECO:0000259" key="10">
    <source>
        <dbReference type="PROSITE" id="PS50893"/>
    </source>
</evidence>
<dbReference type="SUPFAM" id="SSF52540">
    <property type="entry name" value="P-loop containing nucleoside triphosphate hydrolases"/>
    <property type="match status" value="2"/>
</dbReference>
<proteinExistence type="predicted"/>
<evidence type="ECO:0000313" key="12">
    <source>
        <dbReference type="EMBL" id="PCH42753.1"/>
    </source>
</evidence>
<feature type="region of interest" description="Disordered" evidence="8">
    <location>
        <begin position="1500"/>
        <end position="1520"/>
    </location>
</feature>
<feature type="compositionally biased region" description="Basic and acidic residues" evidence="8">
    <location>
        <begin position="966"/>
        <end position="981"/>
    </location>
</feature>
<feature type="transmembrane region" description="Helical" evidence="9">
    <location>
        <begin position="1130"/>
        <end position="1147"/>
    </location>
</feature>
<dbReference type="InterPro" id="IPR011527">
    <property type="entry name" value="ABC1_TM_dom"/>
</dbReference>
<dbReference type="PANTHER" id="PTHR24223:SF415">
    <property type="entry name" value="FI20190P1"/>
    <property type="match status" value="1"/>
</dbReference>
<feature type="domain" description="ABC transmembrane type-1" evidence="11">
    <location>
        <begin position="1098"/>
        <end position="1337"/>
    </location>
</feature>
<dbReference type="PANTHER" id="PTHR24223">
    <property type="entry name" value="ATP-BINDING CASSETTE SUB-FAMILY C"/>
    <property type="match status" value="1"/>
</dbReference>
<dbReference type="CDD" id="cd03244">
    <property type="entry name" value="ABCC_MRP_domain2"/>
    <property type="match status" value="1"/>
</dbReference>
<feature type="transmembrane region" description="Helical" evidence="9">
    <location>
        <begin position="94"/>
        <end position="116"/>
    </location>
</feature>
<dbReference type="Proteomes" id="UP000218811">
    <property type="component" value="Unassembled WGS sequence"/>
</dbReference>
<feature type="region of interest" description="Disordered" evidence="8">
    <location>
        <begin position="942"/>
        <end position="981"/>
    </location>
</feature>
<keyword evidence="6 9" id="KW-1133">Transmembrane helix</keyword>
<dbReference type="InterPro" id="IPR050173">
    <property type="entry name" value="ABC_transporter_C-like"/>
</dbReference>
<feature type="compositionally biased region" description="Low complexity" evidence="8">
    <location>
        <begin position="948"/>
        <end position="957"/>
    </location>
</feature>
<feature type="transmembrane region" description="Helical" evidence="9">
    <location>
        <begin position="122"/>
        <end position="140"/>
    </location>
</feature>
<protein>
    <submittedName>
        <fullName evidence="12">Nucleoside triphosphate hydrolase protein</fullName>
    </submittedName>
</protein>
<dbReference type="CDD" id="cd03250">
    <property type="entry name" value="ABCC_MRP_domain1"/>
    <property type="match status" value="1"/>
</dbReference>
<dbReference type="Gene3D" id="3.40.50.300">
    <property type="entry name" value="P-loop containing nucleotide triphosphate hydrolases"/>
    <property type="match status" value="2"/>
</dbReference>
<feature type="region of interest" description="Disordered" evidence="8">
    <location>
        <begin position="673"/>
        <end position="708"/>
    </location>
</feature>
<dbReference type="GO" id="GO:0005524">
    <property type="term" value="F:ATP binding"/>
    <property type="evidence" value="ECO:0007669"/>
    <property type="project" value="UniProtKB-KW"/>
</dbReference>
<dbReference type="InterPro" id="IPR017871">
    <property type="entry name" value="ABC_transporter-like_CS"/>
</dbReference>
<dbReference type="InterPro" id="IPR027417">
    <property type="entry name" value="P-loop_NTPase"/>
</dbReference>
<dbReference type="STRING" id="742152.A0A2H3JS67"/>
<feature type="transmembrane region" description="Helical" evidence="9">
    <location>
        <begin position="587"/>
        <end position="606"/>
    </location>
</feature>
<feature type="transmembrane region" description="Helical" evidence="9">
    <location>
        <begin position="454"/>
        <end position="471"/>
    </location>
</feature>
<evidence type="ECO:0000256" key="2">
    <source>
        <dbReference type="ARBA" id="ARBA00022448"/>
    </source>
</evidence>
<evidence type="ECO:0000256" key="5">
    <source>
        <dbReference type="ARBA" id="ARBA00022840"/>
    </source>
</evidence>
<organism evidence="12 13">
    <name type="scientific">Wolfiporia cocos (strain MD-104)</name>
    <name type="common">Brown rot fungus</name>
    <dbReference type="NCBI Taxonomy" id="742152"/>
    <lineage>
        <taxon>Eukaryota</taxon>
        <taxon>Fungi</taxon>
        <taxon>Dikarya</taxon>
        <taxon>Basidiomycota</taxon>
        <taxon>Agaricomycotina</taxon>
        <taxon>Agaricomycetes</taxon>
        <taxon>Polyporales</taxon>
        <taxon>Phaeolaceae</taxon>
        <taxon>Wolfiporia</taxon>
    </lineage>
</organism>
<feature type="region of interest" description="Disordered" evidence="8">
    <location>
        <begin position="399"/>
        <end position="426"/>
    </location>
</feature>
<feature type="transmembrane region" description="Helical" evidence="9">
    <location>
        <begin position="20"/>
        <end position="40"/>
    </location>
</feature>
<evidence type="ECO:0000256" key="4">
    <source>
        <dbReference type="ARBA" id="ARBA00022741"/>
    </source>
</evidence>
<keyword evidence="12" id="KW-0378">Hydrolase</keyword>
<dbReference type="GO" id="GO:0016020">
    <property type="term" value="C:membrane"/>
    <property type="evidence" value="ECO:0007669"/>
    <property type="project" value="UniProtKB-SubCell"/>
</dbReference>
<evidence type="ECO:0000256" key="1">
    <source>
        <dbReference type="ARBA" id="ARBA00004370"/>
    </source>
</evidence>
<dbReference type="EMBL" id="KB468135">
    <property type="protein sequence ID" value="PCH42753.1"/>
    <property type="molecule type" value="Genomic_DNA"/>
</dbReference>
<feature type="domain" description="ABC transporter" evidence="10">
    <location>
        <begin position="1382"/>
        <end position="1650"/>
    </location>
</feature>
<dbReference type="PROSITE" id="PS50929">
    <property type="entry name" value="ABC_TM1F"/>
    <property type="match status" value="2"/>
</dbReference>
<evidence type="ECO:0000313" key="13">
    <source>
        <dbReference type="Proteomes" id="UP000218811"/>
    </source>
</evidence>
<dbReference type="GO" id="GO:0016887">
    <property type="term" value="F:ATP hydrolysis activity"/>
    <property type="evidence" value="ECO:0007669"/>
    <property type="project" value="InterPro"/>
</dbReference>
<sequence>MAVDVCDGGVLTLTTCSRDFWTAVIPAAFALAALLTAVPLPDRLTKLLAGFTRPFNNFLTLPEAEALSSDAGFVSSETESEAEDAPAAPLWRTLLLALIALAATLLQLALGSYALVVHAAQPWLAIRCFLLAAAWLYATVYPVFSPPVTPPIALGTLFTLQLVGSVLSGGGVLFDTLVSGTPVPPPSDIAGYVGNLTVSLLLFGVLLSMPLGVPSEQVKKEEIGKSISPEDYTTLWGWISFRWILPLVDRGTYNTLSETDVWALSPTMQARPLYTKFALTRARTLARRLWTANALDLVLDFVLTYVSIIFNYAGPFFLKRILDALDGRARLDPEEEHRRRALAYVFAFLAFLATLAKAEADVQHLWYGRRAATRMRSELMAAIYDKALKRRDYSGIVDKDAGGAAKGPEDKGKGKGGKADPKADDPKAGADIGKIVNLMAGDANRISQVVSGSYFIYGAPFEIVIATIFLYQLLGWSAFAGFLILIIGWPLNNFVSRRAVRIHKGLSTARDKRMGVLNELIGAVKFIKFFAWEDRWIERAMDAREVEMQWMIKSRINSICFSLIWICAPIMVSVTSFFVYVVQGNELTVGTAFTAIALFGMVRAPLNVIPAWIVQILQAGVAMNRIATYLDEDEVDEQVSSLKRGPAPPPADDEYEGLGIVNGAFKWNEVEELKDKDKGKSTNSHAPSPSNGNESDSATVTAGDNGINGDHRFELRDVNVMFPEGVLTLVTGPTASGKTALLMALLGEMTRLEGRIVMKKDPSRVDAHSLTHAISYAAQTPWLRHQSIKDNILFGYPYDEERYNAVVESCALKPDLEILEDGDTTEIGARGVSLSGGQKARVALARAVYAPTKYVLLDDPLSAVDSHTARYLFERLFRGPLLANRTVILVTHHVELVLPGAQYVVRMLDGRIDTQGTVKELRARGVLDDIAQNEAIEAHKVEQEAEAETAAPNPNAEIDAEIEADDNAKPADKTKKPRKLIEDEKRETGSVKWRIYHTYLKASSYWTWTILFLMIVLTQVLGVSEKIWIKIWGEAYGTAGNATGSIYAFKSFVTPEHEVVLEDSLSTLHLSHKLHMTTPPLGTSAIDWPPAQEHPFFYIGIYAAIALSAGLVNICGVITQYTGALRASRLLFRRLLVTVVRATMRWHDVTPQGRMLNRFSKDVETVDTSLAGSLQAVNTALANFAASVVTVVVVFPLFVVPATILGFFYRRAAIGYLNTGRDIRRMESNTRSPIFANFNELLEGIVTVRAFSAEKRFLDDLYAKVDLTTQMWYTFWMTNRWLLLYFDTLGAIGVLVTTLFALSGYVRAGTAGVCITSAMAFTTSVYWACRFWTALELDLNSVERVVEYLDLPQEPPAVIESSRPPAYWPSSSGPNEDSLVAVENLEVRYAPELPAVLRDVSFALKAKERVGLLGRTGSGKSTLAMSILRFVDPTSGRILIDGIDISTIGLHDLRSRITFIPQDATLFSGTLRDNLDPFGEHEDSECLDVLHRVQMITDSQLASQRTSREPSRAASVHDGREGTIASVATSATETDAKTTITLDTQVSPGGTNFSQGQRQLIAMARALLRRSSIIVLDEATSSIDFATDAKIQATIREEFNDSLLLTVAHRLRTVIDYDRLIVLDKGELAEFDTPLNLIEKEDGIFRNMCLKSGTFAELEAAARAKAEHDMR</sequence>
<feature type="transmembrane region" description="Helical" evidence="9">
    <location>
        <begin position="341"/>
        <end position="360"/>
    </location>
</feature>
<feature type="compositionally biased region" description="Basic and acidic residues" evidence="8">
    <location>
        <begin position="1506"/>
        <end position="1520"/>
    </location>
</feature>
<reference evidence="12 13" key="1">
    <citation type="journal article" date="2012" name="Science">
        <title>The Paleozoic origin of enzymatic lignin decomposition reconstructed from 31 fungal genomes.</title>
        <authorList>
            <person name="Floudas D."/>
            <person name="Binder M."/>
            <person name="Riley R."/>
            <person name="Barry K."/>
            <person name="Blanchette R.A."/>
            <person name="Henrissat B."/>
            <person name="Martinez A.T."/>
            <person name="Otillar R."/>
            <person name="Spatafora J.W."/>
            <person name="Yadav J.S."/>
            <person name="Aerts A."/>
            <person name="Benoit I."/>
            <person name="Boyd A."/>
            <person name="Carlson A."/>
            <person name="Copeland A."/>
            <person name="Coutinho P.M."/>
            <person name="de Vries R.P."/>
            <person name="Ferreira P."/>
            <person name="Findley K."/>
            <person name="Foster B."/>
            <person name="Gaskell J."/>
            <person name="Glotzer D."/>
            <person name="Gorecki P."/>
            <person name="Heitman J."/>
            <person name="Hesse C."/>
            <person name="Hori C."/>
            <person name="Igarashi K."/>
            <person name="Jurgens J.A."/>
            <person name="Kallen N."/>
            <person name="Kersten P."/>
            <person name="Kohler A."/>
            <person name="Kuees U."/>
            <person name="Kumar T.K.A."/>
            <person name="Kuo A."/>
            <person name="LaButti K."/>
            <person name="Larrondo L.F."/>
            <person name="Lindquist E."/>
            <person name="Ling A."/>
            <person name="Lombard V."/>
            <person name="Lucas S."/>
            <person name="Lundell T."/>
            <person name="Martin R."/>
            <person name="McLaughlin D.J."/>
            <person name="Morgenstern I."/>
            <person name="Morin E."/>
            <person name="Murat C."/>
            <person name="Nagy L.G."/>
            <person name="Nolan M."/>
            <person name="Ohm R.A."/>
            <person name="Patyshakuliyeva A."/>
            <person name="Rokas A."/>
            <person name="Ruiz-Duenas F.J."/>
            <person name="Sabat G."/>
            <person name="Salamov A."/>
            <person name="Samejima M."/>
            <person name="Schmutz J."/>
            <person name="Slot J.C."/>
            <person name="St John F."/>
            <person name="Stenlid J."/>
            <person name="Sun H."/>
            <person name="Sun S."/>
            <person name="Syed K."/>
            <person name="Tsang A."/>
            <person name="Wiebenga A."/>
            <person name="Young D."/>
            <person name="Pisabarro A."/>
            <person name="Eastwood D.C."/>
            <person name="Martin F."/>
            <person name="Cullen D."/>
            <person name="Grigoriev I.V."/>
            <person name="Hibbett D.S."/>
        </authorList>
    </citation>
    <scope>NUCLEOTIDE SEQUENCE [LARGE SCALE GENOMIC DNA]</scope>
    <source>
        <strain evidence="12 13">MD-104</strain>
    </source>
</reference>
<dbReference type="PROSITE" id="PS00211">
    <property type="entry name" value="ABC_TRANSPORTER_1"/>
    <property type="match status" value="2"/>
</dbReference>
<evidence type="ECO:0000259" key="11">
    <source>
        <dbReference type="PROSITE" id="PS50929"/>
    </source>
</evidence>
<comment type="subcellular location">
    <subcellularLocation>
        <location evidence="1">Membrane</location>
    </subcellularLocation>
</comment>
<gene>
    <name evidence="12" type="ORF">WOLCODRAFT_25536</name>
</gene>
<accession>A0A2H3JS67</accession>